<evidence type="ECO:0000313" key="3">
    <source>
        <dbReference type="Proteomes" id="UP001431199"/>
    </source>
</evidence>
<evidence type="ECO:0000259" key="1">
    <source>
        <dbReference type="SMART" id="SM00481"/>
    </source>
</evidence>
<dbReference type="Proteomes" id="UP001431199">
    <property type="component" value="Unassembled WGS sequence"/>
</dbReference>
<dbReference type="InterPro" id="IPR052018">
    <property type="entry name" value="PHP_domain"/>
</dbReference>
<feature type="domain" description="Polymerase/histidinol phosphatase N-terminal" evidence="1">
    <location>
        <begin position="3"/>
        <end position="72"/>
    </location>
</feature>
<dbReference type="SUPFAM" id="SSF89550">
    <property type="entry name" value="PHP domain-like"/>
    <property type="match status" value="1"/>
</dbReference>
<dbReference type="InterPro" id="IPR003141">
    <property type="entry name" value="Pol/His_phosphatase_N"/>
</dbReference>
<dbReference type="Gene3D" id="3.20.20.140">
    <property type="entry name" value="Metal-dependent hydrolases"/>
    <property type="match status" value="1"/>
</dbReference>
<sequence>MKIDMHCHTKEGSLDGKVPISEYINILKSQGYGGMLVTDHDSYDGYRYWKHNIKNVDKDFVVFKGIEYDTLDAGHIIVIMPENLKLRLMELRGMPVQLLIPIVHNYGGILGPAHPFGEKFMSFMNSKAYKRNPDILSEFDFIEVFNACESKMANDKALEMAEKYNLTGTAGSDSHKTESIGYAYTVIPDEIRKESQLIEYIKHRNKTEFGGKIYENTSRGKLGKAKIITTYLFWIYNKFGGWSRGIQRNGKLKKGYIERIDIIDNDKKENKDKTEYKGKDNNN</sequence>
<protein>
    <submittedName>
        <fullName evidence="2">PHP domain-containing protein</fullName>
    </submittedName>
</protein>
<dbReference type="PANTHER" id="PTHR42924">
    <property type="entry name" value="EXONUCLEASE"/>
    <property type="match status" value="1"/>
</dbReference>
<organism evidence="2 3">
    <name type="scientific">Eubacterium album</name>
    <dbReference type="NCBI Taxonomy" id="2978477"/>
    <lineage>
        <taxon>Bacteria</taxon>
        <taxon>Bacillati</taxon>
        <taxon>Bacillota</taxon>
        <taxon>Clostridia</taxon>
        <taxon>Eubacteriales</taxon>
        <taxon>Eubacteriaceae</taxon>
        <taxon>Eubacterium</taxon>
    </lineage>
</organism>
<proteinExistence type="predicted"/>
<evidence type="ECO:0000313" key="2">
    <source>
        <dbReference type="EMBL" id="MCT7399103.1"/>
    </source>
</evidence>
<name>A0ABT2M0Q9_9FIRM</name>
<dbReference type="PANTHER" id="PTHR42924:SF3">
    <property type="entry name" value="POLYMERASE_HISTIDINOL PHOSPHATASE N-TERMINAL DOMAIN-CONTAINING PROTEIN"/>
    <property type="match status" value="1"/>
</dbReference>
<gene>
    <name evidence="2" type="ORF">N5B56_08415</name>
</gene>
<dbReference type="SMART" id="SM00481">
    <property type="entry name" value="POLIIIAc"/>
    <property type="match status" value="1"/>
</dbReference>
<comment type="caution">
    <text evidence="2">The sequence shown here is derived from an EMBL/GenBank/DDBJ whole genome shotgun (WGS) entry which is preliminary data.</text>
</comment>
<dbReference type="RefSeq" id="WP_260978728.1">
    <property type="nucleotide sequence ID" value="NZ_JAODBU010000007.1"/>
</dbReference>
<reference evidence="2" key="1">
    <citation type="submission" date="2022-09" db="EMBL/GenBank/DDBJ databases">
        <title>Eubacterium sp. LFL-14 isolated from human feces.</title>
        <authorList>
            <person name="Liu F."/>
        </authorList>
    </citation>
    <scope>NUCLEOTIDE SEQUENCE</scope>
    <source>
        <strain evidence="2">LFL-14</strain>
    </source>
</reference>
<dbReference type="CDD" id="cd07432">
    <property type="entry name" value="PHP_HisPPase"/>
    <property type="match status" value="1"/>
</dbReference>
<dbReference type="InterPro" id="IPR016195">
    <property type="entry name" value="Pol/histidinol_Pase-like"/>
</dbReference>
<keyword evidence="3" id="KW-1185">Reference proteome</keyword>
<dbReference type="Pfam" id="PF13263">
    <property type="entry name" value="PHP_C"/>
    <property type="match status" value="1"/>
</dbReference>
<accession>A0ABT2M0Q9</accession>
<dbReference type="EMBL" id="JAODBU010000007">
    <property type="protein sequence ID" value="MCT7399103.1"/>
    <property type="molecule type" value="Genomic_DNA"/>
</dbReference>